<dbReference type="EMBL" id="JAUDZG010000004">
    <property type="protein sequence ID" value="KAK3305949.1"/>
    <property type="molecule type" value="Genomic_DNA"/>
</dbReference>
<dbReference type="AlphaFoldDB" id="A0AAJ0GTR0"/>
<evidence type="ECO:0000313" key="3">
    <source>
        <dbReference type="EMBL" id="KAK3305949.1"/>
    </source>
</evidence>
<keyword evidence="2" id="KW-0732">Signal</keyword>
<keyword evidence="1" id="KW-0812">Transmembrane</keyword>
<comment type="caution">
    <text evidence="3">The sequence shown here is derived from an EMBL/GenBank/DDBJ whole genome shotgun (WGS) entry which is preliminary data.</text>
</comment>
<keyword evidence="1" id="KW-1133">Transmembrane helix</keyword>
<evidence type="ECO:0000313" key="4">
    <source>
        <dbReference type="Proteomes" id="UP001273166"/>
    </source>
</evidence>
<keyword evidence="1" id="KW-0472">Membrane</keyword>
<evidence type="ECO:0000256" key="2">
    <source>
        <dbReference type="SAM" id="SignalP"/>
    </source>
</evidence>
<name>A0AAJ0GTR0_9PEZI</name>
<evidence type="ECO:0008006" key="5">
    <source>
        <dbReference type="Google" id="ProtNLM"/>
    </source>
</evidence>
<accession>A0AAJ0GTR0</accession>
<feature type="transmembrane region" description="Helical" evidence="1">
    <location>
        <begin position="86"/>
        <end position="103"/>
    </location>
</feature>
<organism evidence="3 4">
    <name type="scientific">Chaetomium strumarium</name>
    <dbReference type="NCBI Taxonomy" id="1170767"/>
    <lineage>
        <taxon>Eukaryota</taxon>
        <taxon>Fungi</taxon>
        <taxon>Dikarya</taxon>
        <taxon>Ascomycota</taxon>
        <taxon>Pezizomycotina</taxon>
        <taxon>Sordariomycetes</taxon>
        <taxon>Sordariomycetidae</taxon>
        <taxon>Sordariales</taxon>
        <taxon>Chaetomiaceae</taxon>
        <taxon>Chaetomium</taxon>
    </lineage>
</organism>
<reference evidence="3" key="2">
    <citation type="submission" date="2023-06" db="EMBL/GenBank/DDBJ databases">
        <authorList>
            <consortium name="Lawrence Berkeley National Laboratory"/>
            <person name="Mondo S.J."/>
            <person name="Hensen N."/>
            <person name="Bonometti L."/>
            <person name="Westerberg I."/>
            <person name="Brannstrom I.O."/>
            <person name="Guillou S."/>
            <person name="Cros-Aarteil S."/>
            <person name="Calhoun S."/>
            <person name="Haridas S."/>
            <person name="Kuo A."/>
            <person name="Pangilinan J."/>
            <person name="Riley R."/>
            <person name="Labutti K."/>
            <person name="Andreopoulos B."/>
            <person name="Lipzen A."/>
            <person name="Chen C."/>
            <person name="Yanf M."/>
            <person name="Daum C."/>
            <person name="Ng V."/>
            <person name="Clum A."/>
            <person name="Steindorff A."/>
            <person name="Ohm R."/>
            <person name="Martin F."/>
            <person name="Silar P."/>
            <person name="Natvig D."/>
            <person name="Lalanne C."/>
            <person name="Gautier V."/>
            <person name="Ament-Velasquez S.L."/>
            <person name="Kruys A."/>
            <person name="Hutchinson M.I."/>
            <person name="Powell A.J."/>
            <person name="Barry K."/>
            <person name="Miller A.N."/>
            <person name="Grigoriev I.V."/>
            <person name="Debuchy R."/>
            <person name="Gladieux P."/>
            <person name="Thoren M.H."/>
            <person name="Johannesson H."/>
        </authorList>
    </citation>
    <scope>NUCLEOTIDE SEQUENCE</scope>
    <source>
        <strain evidence="3">CBS 333.67</strain>
    </source>
</reference>
<protein>
    <recommendedName>
        <fullName evidence="5">Integral membrane protein</fullName>
    </recommendedName>
</protein>
<keyword evidence="4" id="KW-1185">Reference proteome</keyword>
<sequence>MAGSFIWTALQVAPLASSSAAVICSICQQVTMTSFLGATVPAQARKEVYYPFHEGFKRMVLVSAPAHLTTIATCLINFFAGNPSSLWWLACVAFVVGHAYPLAEGMKILGLTAREWNSKTLPESRAFIQGFVDINQRRLLLVDFPGWLCVLATVLVNLRSS</sequence>
<reference evidence="3" key="1">
    <citation type="journal article" date="2023" name="Mol. Phylogenet. Evol.">
        <title>Genome-scale phylogeny and comparative genomics of the fungal order Sordariales.</title>
        <authorList>
            <person name="Hensen N."/>
            <person name="Bonometti L."/>
            <person name="Westerberg I."/>
            <person name="Brannstrom I.O."/>
            <person name="Guillou S."/>
            <person name="Cros-Aarteil S."/>
            <person name="Calhoun S."/>
            <person name="Haridas S."/>
            <person name="Kuo A."/>
            <person name="Mondo S."/>
            <person name="Pangilinan J."/>
            <person name="Riley R."/>
            <person name="LaButti K."/>
            <person name="Andreopoulos B."/>
            <person name="Lipzen A."/>
            <person name="Chen C."/>
            <person name="Yan M."/>
            <person name="Daum C."/>
            <person name="Ng V."/>
            <person name="Clum A."/>
            <person name="Steindorff A."/>
            <person name="Ohm R.A."/>
            <person name="Martin F."/>
            <person name="Silar P."/>
            <person name="Natvig D.O."/>
            <person name="Lalanne C."/>
            <person name="Gautier V."/>
            <person name="Ament-Velasquez S.L."/>
            <person name="Kruys A."/>
            <person name="Hutchinson M.I."/>
            <person name="Powell A.J."/>
            <person name="Barry K."/>
            <person name="Miller A.N."/>
            <person name="Grigoriev I.V."/>
            <person name="Debuchy R."/>
            <person name="Gladieux P."/>
            <person name="Hiltunen Thoren M."/>
            <person name="Johannesson H."/>
        </authorList>
    </citation>
    <scope>NUCLEOTIDE SEQUENCE</scope>
    <source>
        <strain evidence="3">CBS 333.67</strain>
    </source>
</reference>
<dbReference type="Proteomes" id="UP001273166">
    <property type="component" value="Unassembled WGS sequence"/>
</dbReference>
<gene>
    <name evidence="3" type="ORF">B0T15DRAFT_556533</name>
</gene>
<evidence type="ECO:0000256" key="1">
    <source>
        <dbReference type="SAM" id="Phobius"/>
    </source>
</evidence>
<feature type="chain" id="PRO_5042500152" description="Integral membrane protein" evidence="2">
    <location>
        <begin position="21"/>
        <end position="161"/>
    </location>
</feature>
<feature type="signal peptide" evidence="2">
    <location>
        <begin position="1"/>
        <end position="20"/>
    </location>
</feature>
<feature type="transmembrane region" description="Helical" evidence="1">
    <location>
        <begin position="59"/>
        <end position="79"/>
    </location>
</feature>
<dbReference type="GeneID" id="87889250"/>
<dbReference type="RefSeq" id="XP_062721729.1">
    <property type="nucleotide sequence ID" value="XM_062870421.1"/>
</dbReference>
<proteinExistence type="predicted"/>